<feature type="transmembrane region" description="Helical" evidence="1">
    <location>
        <begin position="197"/>
        <end position="217"/>
    </location>
</feature>
<dbReference type="InterPro" id="IPR012334">
    <property type="entry name" value="Pectin_lyas_fold"/>
</dbReference>
<accession>A0A1F7RQG4</accession>
<reference evidence="2 3" key="1">
    <citation type="journal article" date="2016" name="Nat. Commun.">
        <title>Thousands of microbial genomes shed light on interconnected biogeochemical processes in an aquifer system.</title>
        <authorList>
            <person name="Anantharaman K."/>
            <person name="Brown C.T."/>
            <person name="Hug L.A."/>
            <person name="Sharon I."/>
            <person name="Castelle C.J."/>
            <person name="Probst A.J."/>
            <person name="Thomas B.C."/>
            <person name="Singh A."/>
            <person name="Wilkins M.J."/>
            <person name="Karaoz U."/>
            <person name="Brodie E.L."/>
            <person name="Williams K.H."/>
            <person name="Hubbard S.S."/>
            <person name="Banfield J.F."/>
        </authorList>
    </citation>
    <scope>NUCLEOTIDE SEQUENCE [LARGE SCALE GENOMIC DNA]</scope>
</reference>
<comment type="caution">
    <text evidence="2">The sequence shown here is derived from an EMBL/GenBank/DDBJ whole genome shotgun (WGS) entry which is preliminary data.</text>
</comment>
<dbReference type="InterPro" id="IPR011050">
    <property type="entry name" value="Pectin_lyase_fold/virulence"/>
</dbReference>
<dbReference type="SUPFAM" id="SSF51126">
    <property type="entry name" value="Pectin lyase-like"/>
    <property type="match status" value="1"/>
</dbReference>
<evidence type="ECO:0000313" key="2">
    <source>
        <dbReference type="EMBL" id="OGL43378.1"/>
    </source>
</evidence>
<evidence type="ECO:0000256" key="1">
    <source>
        <dbReference type="SAM" id="Phobius"/>
    </source>
</evidence>
<evidence type="ECO:0008006" key="4">
    <source>
        <dbReference type="Google" id="ProtNLM"/>
    </source>
</evidence>
<gene>
    <name evidence="2" type="ORF">A2161_08035</name>
</gene>
<dbReference type="EMBL" id="MGDD01000277">
    <property type="protein sequence ID" value="OGL43378.1"/>
    <property type="molecule type" value="Genomic_DNA"/>
</dbReference>
<keyword evidence="1" id="KW-1133">Transmembrane helix</keyword>
<dbReference type="Proteomes" id="UP000179266">
    <property type="component" value="Unassembled WGS sequence"/>
</dbReference>
<dbReference type="AlphaFoldDB" id="A0A1F7RQG4"/>
<organism evidence="2 3">
    <name type="scientific">Candidatus Schekmanbacteria bacterium RBG_13_48_7</name>
    <dbReference type="NCBI Taxonomy" id="1817878"/>
    <lineage>
        <taxon>Bacteria</taxon>
        <taxon>Candidatus Schekmaniibacteriota</taxon>
    </lineage>
</organism>
<proteinExistence type="predicted"/>
<keyword evidence="1" id="KW-0812">Transmembrane</keyword>
<keyword evidence="1" id="KW-0472">Membrane</keyword>
<protein>
    <recommendedName>
        <fullName evidence="4">Right handed beta helix domain-containing protein</fullName>
    </recommendedName>
</protein>
<dbReference type="Gene3D" id="2.160.20.10">
    <property type="entry name" value="Single-stranded right-handed beta-helix, Pectin lyase-like"/>
    <property type="match status" value="1"/>
</dbReference>
<sequence>MIHGDMAAGIYLMFAPGAEVYFNSIYNTYTSTGYGIYVDSPNSIDVPSAIMNNVVFNDGSDTYTAIYISKLSELPVSMDYNDWYDNDIYFGKVWGTDYSSMAVWRTDTGRDAYSRTANPLFTAVSDLHINGTSPCRSAGYSIASITVDIDGDIRNVPPDMGADEYFVLSPTPTLTPTGTWYTATPTHTPVPVPSTCAGGFLMLVLIMSVALLVKNVISGIKNKPSHIV</sequence>
<evidence type="ECO:0000313" key="3">
    <source>
        <dbReference type="Proteomes" id="UP000179266"/>
    </source>
</evidence>
<name>A0A1F7RQG4_9BACT</name>